<comment type="caution">
    <text evidence="7">The sequence shown here is derived from an EMBL/GenBank/DDBJ whole genome shotgun (WGS) entry which is preliminary data.</text>
</comment>
<dbReference type="Gene3D" id="3.30.70.20">
    <property type="match status" value="1"/>
</dbReference>
<dbReference type="InterPro" id="IPR008254">
    <property type="entry name" value="Flavodoxin/NO_synth"/>
</dbReference>
<dbReference type="PROSITE" id="PS50902">
    <property type="entry name" value="FLAVODOXIN_LIKE"/>
    <property type="match status" value="1"/>
</dbReference>
<keyword evidence="1" id="KW-0004">4Fe-4S</keyword>
<evidence type="ECO:0000256" key="2">
    <source>
        <dbReference type="ARBA" id="ARBA00022723"/>
    </source>
</evidence>
<dbReference type="Gene3D" id="3.40.50.360">
    <property type="match status" value="1"/>
</dbReference>
<dbReference type="PATRIC" id="fig|1432052.4.peg.701"/>
<evidence type="ECO:0000256" key="1">
    <source>
        <dbReference type="ARBA" id="ARBA00022485"/>
    </source>
</evidence>
<dbReference type="RefSeq" id="WP_069151200.1">
    <property type="nucleotide sequence ID" value="NZ_MCGH01000001.1"/>
</dbReference>
<organism evidence="7 8">
    <name type="scientific">Eisenbergiella tayi</name>
    <dbReference type="NCBI Taxonomy" id="1432052"/>
    <lineage>
        <taxon>Bacteria</taxon>
        <taxon>Bacillati</taxon>
        <taxon>Bacillota</taxon>
        <taxon>Clostridia</taxon>
        <taxon>Lachnospirales</taxon>
        <taxon>Lachnospiraceae</taxon>
        <taxon>Eisenbergiella</taxon>
    </lineage>
</organism>
<feature type="domain" description="4Fe-4S ferredoxin-type" evidence="6">
    <location>
        <begin position="211"/>
        <end position="235"/>
    </location>
</feature>
<keyword evidence="3" id="KW-0408">Iron</keyword>
<dbReference type="GO" id="GO:0016651">
    <property type="term" value="F:oxidoreductase activity, acting on NAD(P)H"/>
    <property type="evidence" value="ECO:0007669"/>
    <property type="project" value="UniProtKB-ARBA"/>
</dbReference>
<dbReference type="NCBIfam" id="NF038196">
    <property type="entry name" value="ferrodoxin_EFR1"/>
    <property type="match status" value="1"/>
</dbReference>
<reference evidence="7 8" key="1">
    <citation type="submission" date="2016-07" db="EMBL/GenBank/DDBJ databases">
        <title>Characterization of isolates of Eisenbergiella tayi derived from blood cultures, using whole genome sequencing.</title>
        <authorList>
            <person name="Burdz T."/>
            <person name="Wiebe D."/>
            <person name="Huynh C."/>
            <person name="Bernard K."/>
        </authorList>
    </citation>
    <scope>NUCLEOTIDE SEQUENCE [LARGE SCALE GENOMIC DNA]</scope>
    <source>
        <strain evidence="7 8">NML 110608</strain>
    </source>
</reference>
<dbReference type="InterPro" id="IPR017900">
    <property type="entry name" value="4Fe4S_Fe_S_CS"/>
</dbReference>
<dbReference type="PROSITE" id="PS51379">
    <property type="entry name" value="4FE4S_FER_2"/>
    <property type="match status" value="2"/>
</dbReference>
<dbReference type="PROSITE" id="PS00198">
    <property type="entry name" value="4FE4S_FER_1"/>
    <property type="match status" value="1"/>
</dbReference>
<evidence type="ECO:0000313" key="7">
    <source>
        <dbReference type="EMBL" id="ODM08995.1"/>
    </source>
</evidence>
<evidence type="ECO:0000256" key="4">
    <source>
        <dbReference type="ARBA" id="ARBA00023014"/>
    </source>
</evidence>
<dbReference type="GO" id="GO:0010181">
    <property type="term" value="F:FMN binding"/>
    <property type="evidence" value="ECO:0007669"/>
    <property type="project" value="InterPro"/>
</dbReference>
<dbReference type="SUPFAM" id="SSF52218">
    <property type="entry name" value="Flavoproteins"/>
    <property type="match status" value="1"/>
</dbReference>
<feature type="domain" description="Flavodoxin-like" evidence="5">
    <location>
        <begin position="5"/>
        <end position="147"/>
    </location>
</feature>
<evidence type="ECO:0000259" key="6">
    <source>
        <dbReference type="PROSITE" id="PS51379"/>
    </source>
</evidence>
<dbReference type="PANTHER" id="PTHR43687">
    <property type="entry name" value="ADENYLYLSULFATE REDUCTASE, BETA SUBUNIT"/>
    <property type="match status" value="1"/>
</dbReference>
<proteinExistence type="predicted"/>
<sequence length="258" mass="28231">MLEKIDVVHFSPAGNTRKAALLLAQAMAGRTEEYDLTRPHNTGRSFGPGDVVIVAGPVYGGRLPAVMLERLAEIQGNGAFAVTLAVYGNRAYEDALIELDDSVEKQGCRRLASAALAAQHSIVTQLAAGRPDQEDAEEITRFAEEILSKYEEILSGKEQPGNYSVQGNRPYKNWNPMQAVPLVSDACIKCGLCAEKCPVEAIPREEPEKTDSAKCILCMRCVSICPEKARSLPEPLMAGLEQKLAPFRDIRGKNEWFL</sequence>
<keyword evidence="4" id="KW-0411">Iron-sulfur</keyword>
<evidence type="ECO:0000259" key="5">
    <source>
        <dbReference type="PROSITE" id="PS50902"/>
    </source>
</evidence>
<dbReference type="InterPro" id="IPR029039">
    <property type="entry name" value="Flavoprotein-like_sf"/>
</dbReference>
<dbReference type="SUPFAM" id="SSF54862">
    <property type="entry name" value="4Fe-4S ferredoxins"/>
    <property type="match status" value="1"/>
</dbReference>
<gene>
    <name evidence="7" type="ORF">BEI61_00624</name>
</gene>
<accession>A0A1E3AJN3</accession>
<name>A0A1E3AJN3_9FIRM</name>
<dbReference type="Pfam" id="PF13187">
    <property type="entry name" value="Fer4_9"/>
    <property type="match status" value="1"/>
</dbReference>
<dbReference type="Proteomes" id="UP000094067">
    <property type="component" value="Unassembled WGS sequence"/>
</dbReference>
<keyword evidence="2" id="KW-0479">Metal-binding</keyword>
<dbReference type="EMBL" id="MCGH01000001">
    <property type="protein sequence ID" value="ODM08995.1"/>
    <property type="molecule type" value="Genomic_DNA"/>
</dbReference>
<dbReference type="InterPro" id="IPR047964">
    <property type="entry name" value="EFR1-like"/>
</dbReference>
<dbReference type="GO" id="GO:0051539">
    <property type="term" value="F:4 iron, 4 sulfur cluster binding"/>
    <property type="evidence" value="ECO:0007669"/>
    <property type="project" value="UniProtKB-KW"/>
</dbReference>
<dbReference type="InterPro" id="IPR017896">
    <property type="entry name" value="4Fe4S_Fe-S-bd"/>
</dbReference>
<evidence type="ECO:0000256" key="3">
    <source>
        <dbReference type="ARBA" id="ARBA00023004"/>
    </source>
</evidence>
<evidence type="ECO:0000313" key="8">
    <source>
        <dbReference type="Proteomes" id="UP000094067"/>
    </source>
</evidence>
<dbReference type="InterPro" id="IPR050572">
    <property type="entry name" value="Fe-S_Ferredoxin"/>
</dbReference>
<dbReference type="GO" id="GO:0046872">
    <property type="term" value="F:metal ion binding"/>
    <property type="evidence" value="ECO:0007669"/>
    <property type="project" value="UniProtKB-KW"/>
</dbReference>
<dbReference type="AlphaFoldDB" id="A0A1E3AJN3"/>
<protein>
    <submittedName>
        <fullName evidence="7">Ferredoxin</fullName>
    </submittedName>
</protein>
<feature type="domain" description="4Fe-4S ferredoxin-type" evidence="6">
    <location>
        <begin position="178"/>
        <end position="207"/>
    </location>
</feature>
<dbReference type="PANTHER" id="PTHR43687:SF1">
    <property type="entry name" value="FERREDOXIN III"/>
    <property type="match status" value="1"/>
</dbReference>